<evidence type="ECO:0000313" key="17">
    <source>
        <dbReference type="Proteomes" id="UP001501725"/>
    </source>
</evidence>
<comment type="caution">
    <text evidence="16">The sequence shown here is derived from an EMBL/GenBank/DDBJ whole genome shotgun (WGS) entry which is preliminary data.</text>
</comment>
<keyword evidence="7" id="KW-0408">Iron</keyword>
<dbReference type="Pfam" id="PF01325">
    <property type="entry name" value="Fe_dep_repress"/>
    <property type="match status" value="1"/>
</dbReference>
<dbReference type="InterPro" id="IPR036390">
    <property type="entry name" value="WH_DNA-bd_sf"/>
</dbReference>
<organism evidence="16 17">
    <name type="scientific">Flaviaesturariibacter amylovorans</name>
    <dbReference type="NCBI Taxonomy" id="1084520"/>
    <lineage>
        <taxon>Bacteria</taxon>
        <taxon>Pseudomonadati</taxon>
        <taxon>Bacteroidota</taxon>
        <taxon>Chitinophagia</taxon>
        <taxon>Chitinophagales</taxon>
        <taxon>Chitinophagaceae</taxon>
        <taxon>Flaviaestuariibacter</taxon>
    </lineage>
</organism>
<evidence type="ECO:0000256" key="5">
    <source>
        <dbReference type="ARBA" id="ARBA00022490"/>
    </source>
</evidence>
<evidence type="ECO:0000256" key="10">
    <source>
        <dbReference type="ARBA" id="ARBA00023159"/>
    </source>
</evidence>
<dbReference type="Pfam" id="PF04023">
    <property type="entry name" value="FeoA"/>
    <property type="match status" value="1"/>
</dbReference>
<feature type="domain" description="HTH dtxR-type" evidence="15">
    <location>
        <begin position="5"/>
        <end position="67"/>
    </location>
</feature>
<dbReference type="InterPro" id="IPR050536">
    <property type="entry name" value="DtxR_MntR_Metal-Reg"/>
</dbReference>
<dbReference type="InterPro" id="IPR001367">
    <property type="entry name" value="Fe_dep_repressor"/>
</dbReference>
<keyword evidence="5" id="KW-0963">Cytoplasm</keyword>
<evidence type="ECO:0000256" key="9">
    <source>
        <dbReference type="ARBA" id="ARBA00023125"/>
    </source>
</evidence>
<dbReference type="InterPro" id="IPR022687">
    <property type="entry name" value="HTH_DTXR"/>
</dbReference>
<evidence type="ECO:0000256" key="7">
    <source>
        <dbReference type="ARBA" id="ARBA00023004"/>
    </source>
</evidence>
<comment type="subcellular location">
    <subcellularLocation>
        <location evidence="1">Cytoplasm</location>
    </subcellularLocation>
</comment>
<dbReference type="InterPro" id="IPR008988">
    <property type="entry name" value="Transcriptional_repressor_C"/>
</dbReference>
<dbReference type="SUPFAM" id="SSF50037">
    <property type="entry name" value="C-terminal domain of transcriptional repressors"/>
    <property type="match status" value="1"/>
</dbReference>
<evidence type="ECO:0000256" key="14">
    <source>
        <dbReference type="ARBA" id="ARBA00032593"/>
    </source>
</evidence>
<protein>
    <recommendedName>
        <fullName evidence="4">Transcriptional regulator MntR</fullName>
    </recommendedName>
    <alternativeName>
        <fullName evidence="14">Manganese transport regulator</fullName>
    </alternativeName>
</protein>
<name>A0ABP8HLJ0_9BACT</name>
<dbReference type="InterPro" id="IPR007167">
    <property type="entry name" value="Fe-transptr_FeoA-like"/>
</dbReference>
<dbReference type="RefSeq" id="WP_345257569.1">
    <property type="nucleotide sequence ID" value="NZ_BAABGY010000014.1"/>
</dbReference>
<evidence type="ECO:0000256" key="11">
    <source>
        <dbReference type="ARBA" id="ARBA00023163"/>
    </source>
</evidence>
<dbReference type="SMART" id="SM00899">
    <property type="entry name" value="FeoA"/>
    <property type="match status" value="1"/>
</dbReference>
<evidence type="ECO:0000256" key="2">
    <source>
        <dbReference type="ARBA" id="ARBA00007871"/>
    </source>
</evidence>
<dbReference type="PROSITE" id="PS50944">
    <property type="entry name" value="HTH_DTXR"/>
    <property type="match status" value="1"/>
</dbReference>
<accession>A0ABP8HLJ0</accession>
<comment type="subunit">
    <text evidence="3">Homodimer.</text>
</comment>
<dbReference type="InterPro" id="IPR036421">
    <property type="entry name" value="Fe_dep_repressor_sf"/>
</dbReference>
<evidence type="ECO:0000256" key="3">
    <source>
        <dbReference type="ARBA" id="ARBA00011738"/>
    </source>
</evidence>
<dbReference type="InterPro" id="IPR036388">
    <property type="entry name" value="WH-like_DNA-bd_sf"/>
</dbReference>
<evidence type="ECO:0000256" key="6">
    <source>
        <dbReference type="ARBA" id="ARBA00022491"/>
    </source>
</evidence>
<gene>
    <name evidence="16" type="ORF">GCM10023184_39060</name>
</gene>
<reference evidence="17" key="1">
    <citation type="journal article" date="2019" name="Int. J. Syst. Evol. Microbiol.">
        <title>The Global Catalogue of Microorganisms (GCM) 10K type strain sequencing project: providing services to taxonomists for standard genome sequencing and annotation.</title>
        <authorList>
            <consortium name="The Broad Institute Genomics Platform"/>
            <consortium name="The Broad Institute Genome Sequencing Center for Infectious Disease"/>
            <person name="Wu L."/>
            <person name="Ma J."/>
        </authorList>
    </citation>
    <scope>NUCLEOTIDE SEQUENCE [LARGE SCALE GENOMIC DNA]</scope>
    <source>
        <strain evidence="17">JCM 17919</strain>
    </source>
</reference>
<keyword evidence="8" id="KW-0805">Transcription regulation</keyword>
<dbReference type="SUPFAM" id="SSF47979">
    <property type="entry name" value="Iron-dependent repressor protein, dimerization domain"/>
    <property type="match status" value="1"/>
</dbReference>
<evidence type="ECO:0000256" key="8">
    <source>
        <dbReference type="ARBA" id="ARBA00023015"/>
    </source>
</evidence>
<keyword evidence="9" id="KW-0238">DNA-binding</keyword>
<comment type="function">
    <text evidence="13">In the presence of manganese, represses expression of mntH and mntS. Up-regulates expression of mntP.</text>
</comment>
<keyword evidence="6" id="KW-0678">Repressor</keyword>
<evidence type="ECO:0000256" key="13">
    <source>
        <dbReference type="ARBA" id="ARBA00025185"/>
    </source>
</evidence>
<dbReference type="Gene3D" id="2.30.30.90">
    <property type="match status" value="1"/>
</dbReference>
<dbReference type="Pfam" id="PF02742">
    <property type="entry name" value="Fe_dep_repr_C"/>
    <property type="match status" value="1"/>
</dbReference>
<keyword evidence="11" id="KW-0804">Transcription</keyword>
<comment type="similarity">
    <text evidence="2">Belongs to the DtxR/MntR family.</text>
</comment>
<dbReference type="PANTHER" id="PTHR33238">
    <property type="entry name" value="IRON (METAL) DEPENDENT REPRESSOR, DTXR FAMILY"/>
    <property type="match status" value="1"/>
</dbReference>
<evidence type="ECO:0000256" key="1">
    <source>
        <dbReference type="ARBA" id="ARBA00004496"/>
    </source>
</evidence>
<dbReference type="SUPFAM" id="SSF46785">
    <property type="entry name" value="Winged helix' DNA-binding domain"/>
    <property type="match status" value="1"/>
</dbReference>
<dbReference type="InterPro" id="IPR038157">
    <property type="entry name" value="FeoA_core_dom"/>
</dbReference>
<dbReference type="SMART" id="SM00529">
    <property type="entry name" value="HTH_DTXR"/>
    <property type="match status" value="1"/>
</dbReference>
<dbReference type="InterPro" id="IPR022689">
    <property type="entry name" value="Iron_dep_repressor"/>
</dbReference>
<evidence type="ECO:0000256" key="4">
    <source>
        <dbReference type="ARBA" id="ARBA00022386"/>
    </source>
</evidence>
<keyword evidence="12" id="KW-0464">Manganese</keyword>
<dbReference type="PANTHER" id="PTHR33238:SF11">
    <property type="entry name" value="TRANSCRIPTIONAL REGULATOR MNTR"/>
    <property type="match status" value="1"/>
</dbReference>
<dbReference type="Gene3D" id="1.10.10.10">
    <property type="entry name" value="Winged helix-like DNA-binding domain superfamily/Winged helix DNA-binding domain"/>
    <property type="match status" value="1"/>
</dbReference>
<proteinExistence type="inferred from homology"/>
<evidence type="ECO:0000313" key="16">
    <source>
        <dbReference type="EMBL" id="GAA4340983.1"/>
    </source>
</evidence>
<sequence>MLHFAHQSEENYLKALYKLEQRPVKKVNNIALAKTLELNPATVLEMVRKMSERGLLETLGDKTIQLTDNGRKKALQIVRRHRIWEVFLVDKLQYKWNEVHEIAEQLEHVESEDLIKRLEAYLGHPTVDPHGDPIPDEQGRIKKLKTQPLGTAPVKTRLTIRSLANTSDDFLRYLDKIGLSIGAKLEILEIEDFDGSLTVLFEKKRLTLSKEVAENLLTDA</sequence>
<evidence type="ECO:0000256" key="12">
    <source>
        <dbReference type="ARBA" id="ARBA00023211"/>
    </source>
</evidence>
<dbReference type="EMBL" id="BAABGY010000014">
    <property type="protein sequence ID" value="GAA4340983.1"/>
    <property type="molecule type" value="Genomic_DNA"/>
</dbReference>
<keyword evidence="17" id="KW-1185">Reference proteome</keyword>
<keyword evidence="10" id="KW-0010">Activator</keyword>
<dbReference type="Proteomes" id="UP001501725">
    <property type="component" value="Unassembled WGS sequence"/>
</dbReference>
<evidence type="ECO:0000259" key="15">
    <source>
        <dbReference type="PROSITE" id="PS50944"/>
    </source>
</evidence>